<keyword evidence="1" id="KW-0732">Signal</keyword>
<feature type="chain" id="PRO_5045372717" description="Peptidase M10 metallopeptidase domain-containing protein" evidence="1">
    <location>
        <begin position="29"/>
        <end position="268"/>
    </location>
</feature>
<evidence type="ECO:0000313" key="3">
    <source>
        <dbReference type="Proteomes" id="UP001308005"/>
    </source>
</evidence>
<dbReference type="RefSeq" id="WP_324694500.1">
    <property type="nucleotide sequence ID" value="NZ_JAYMYJ010000086.1"/>
</dbReference>
<keyword evidence="3" id="KW-1185">Reference proteome</keyword>
<dbReference type="Proteomes" id="UP001308005">
    <property type="component" value="Unassembled WGS sequence"/>
</dbReference>
<sequence>MKICIQTFRTKTLVLLPFLVLPFHIAQATEISWTYNNPPIKRTYCTNTCSLRVLGQCVSYSQSCTTINTPDKNLEFAEQHKQVIRAAMNHVSQQMQRSEVRSCIANHINYFSYSSGLWTNLQEQSWLDFSALIGVKKWPTINFYSYRSSSSIGRTVPEKKLWGTSDALHWTGEPKIELNLNKIEEFTKNYNTNKAGIAFAGTIFHELLHQMGQKHPTTGNYSSDYEAGYFVVVAGDCIKYSGLGDRRTAIANGLPLTGGALPPPEKED</sequence>
<protein>
    <recommendedName>
        <fullName evidence="4">Peptidase M10 metallopeptidase domain-containing protein</fullName>
    </recommendedName>
</protein>
<feature type="signal peptide" evidence="1">
    <location>
        <begin position="1"/>
        <end position="28"/>
    </location>
</feature>
<comment type="caution">
    <text evidence="2">The sequence shown here is derived from an EMBL/GenBank/DDBJ whole genome shotgun (WGS) entry which is preliminary data.</text>
</comment>
<organism evidence="2 3">
    <name type="scientific">Candidatus Thiothrix phosphatis</name>
    <dbReference type="NCBI Taxonomy" id="3112415"/>
    <lineage>
        <taxon>Bacteria</taxon>
        <taxon>Pseudomonadati</taxon>
        <taxon>Pseudomonadota</taxon>
        <taxon>Gammaproteobacteria</taxon>
        <taxon>Thiotrichales</taxon>
        <taxon>Thiotrichaceae</taxon>
        <taxon>Thiothrix</taxon>
    </lineage>
</organism>
<reference evidence="3" key="1">
    <citation type="submission" date="2023-07" db="EMBL/GenBank/DDBJ databases">
        <title>The carbon used by Thiothrix.</title>
        <authorList>
            <person name="Chen L."/>
        </authorList>
    </citation>
    <scope>NUCLEOTIDE SEQUENCE [LARGE SCALE GENOMIC DNA]</scope>
</reference>
<proteinExistence type="predicted"/>
<accession>A0ABU6CWA2</accession>
<evidence type="ECO:0008006" key="4">
    <source>
        <dbReference type="Google" id="ProtNLM"/>
    </source>
</evidence>
<reference evidence="2 3" key="2">
    <citation type="submission" date="2024-01" db="EMBL/GenBank/DDBJ databases">
        <authorList>
            <person name="Xie X."/>
        </authorList>
    </citation>
    <scope>NUCLEOTIDE SEQUENCE [LARGE SCALE GENOMIC DNA]</scope>
    <source>
        <strain evidence="2">SCUT-1</strain>
    </source>
</reference>
<gene>
    <name evidence="2" type="ORF">VSS37_09010</name>
</gene>
<evidence type="ECO:0000256" key="1">
    <source>
        <dbReference type="SAM" id="SignalP"/>
    </source>
</evidence>
<name>A0ABU6CWA2_9GAMM</name>
<evidence type="ECO:0000313" key="2">
    <source>
        <dbReference type="EMBL" id="MEB4591115.1"/>
    </source>
</evidence>
<dbReference type="EMBL" id="JAYMYJ010000086">
    <property type="protein sequence ID" value="MEB4591115.1"/>
    <property type="molecule type" value="Genomic_DNA"/>
</dbReference>